<reference evidence="2 3" key="1">
    <citation type="submission" date="2024-09" db="EMBL/GenBank/DDBJ databases">
        <title>Rethinking Asexuality: The Enigmatic Case of Functional Sexual Genes in Lepraria (Stereocaulaceae).</title>
        <authorList>
            <person name="Doellman M."/>
            <person name="Sun Y."/>
            <person name="Barcenas-Pena A."/>
            <person name="Lumbsch H.T."/>
            <person name="Grewe F."/>
        </authorList>
    </citation>
    <scope>NUCLEOTIDE SEQUENCE [LARGE SCALE GENOMIC DNA]</scope>
    <source>
        <strain evidence="2 3">Grewe 0041</strain>
    </source>
</reference>
<gene>
    <name evidence="2" type="ORF">ABVK25_010400</name>
</gene>
<protein>
    <submittedName>
        <fullName evidence="2">Uncharacterized protein</fullName>
    </submittedName>
</protein>
<name>A0ABR4AV74_9LECA</name>
<dbReference type="EMBL" id="JBHFEH010000065">
    <property type="protein sequence ID" value="KAL2049390.1"/>
    <property type="molecule type" value="Genomic_DNA"/>
</dbReference>
<evidence type="ECO:0000256" key="1">
    <source>
        <dbReference type="SAM" id="Phobius"/>
    </source>
</evidence>
<keyword evidence="3" id="KW-1185">Reference proteome</keyword>
<evidence type="ECO:0000313" key="3">
    <source>
        <dbReference type="Proteomes" id="UP001590951"/>
    </source>
</evidence>
<feature type="transmembrane region" description="Helical" evidence="1">
    <location>
        <begin position="67"/>
        <end position="91"/>
    </location>
</feature>
<proteinExistence type="predicted"/>
<keyword evidence="1" id="KW-0472">Membrane</keyword>
<accession>A0ABR4AV74</accession>
<dbReference type="Proteomes" id="UP001590951">
    <property type="component" value="Unassembled WGS sequence"/>
</dbReference>
<comment type="caution">
    <text evidence="2">The sequence shown here is derived from an EMBL/GenBank/DDBJ whole genome shotgun (WGS) entry which is preliminary data.</text>
</comment>
<keyword evidence="1" id="KW-1133">Transmembrane helix</keyword>
<evidence type="ECO:0000313" key="2">
    <source>
        <dbReference type="EMBL" id="KAL2049390.1"/>
    </source>
</evidence>
<keyword evidence="1" id="KW-0812">Transmembrane</keyword>
<organism evidence="2 3">
    <name type="scientific">Lepraria finkii</name>
    <dbReference type="NCBI Taxonomy" id="1340010"/>
    <lineage>
        <taxon>Eukaryota</taxon>
        <taxon>Fungi</taxon>
        <taxon>Dikarya</taxon>
        <taxon>Ascomycota</taxon>
        <taxon>Pezizomycotina</taxon>
        <taxon>Lecanoromycetes</taxon>
        <taxon>OSLEUM clade</taxon>
        <taxon>Lecanoromycetidae</taxon>
        <taxon>Lecanorales</taxon>
        <taxon>Lecanorineae</taxon>
        <taxon>Stereocaulaceae</taxon>
        <taxon>Lepraria</taxon>
    </lineage>
</organism>
<sequence length="128" mass="14550">MLSRYKAEAAKWHTEALVTGLISFHKMQCYFANTIQVAALVLAHDSRKDTALLFNNVYLDTGFYRDFLHTSVLVLLALSGIISITVSLACVTRYGRTVRSRHNAFLSYWPTPRQSFEIRSSTTSLETR</sequence>